<evidence type="ECO:0000256" key="2">
    <source>
        <dbReference type="ARBA" id="ARBA00022553"/>
    </source>
</evidence>
<name>A0AAN9BZR7_9CAEN</name>
<feature type="transmembrane region" description="Helical" evidence="8">
    <location>
        <begin position="148"/>
        <end position="169"/>
    </location>
</feature>
<dbReference type="AlphaFoldDB" id="A0AAN9BZR7"/>
<evidence type="ECO:0000256" key="5">
    <source>
        <dbReference type="ARBA" id="ARBA00022989"/>
    </source>
</evidence>
<evidence type="ECO:0000256" key="6">
    <source>
        <dbReference type="ARBA" id="ARBA00023136"/>
    </source>
</evidence>
<keyword evidence="5 8" id="KW-1133">Transmembrane helix</keyword>
<dbReference type="EMBL" id="JBAMIC010000001">
    <property type="protein sequence ID" value="KAK7114328.1"/>
    <property type="molecule type" value="Genomic_DNA"/>
</dbReference>
<proteinExistence type="predicted"/>
<comment type="subcellular location">
    <subcellularLocation>
        <location evidence="1">Membrane</location>
        <topology evidence="1">Multi-pass membrane protein</topology>
    </subcellularLocation>
</comment>
<feature type="transmembrane region" description="Helical" evidence="8">
    <location>
        <begin position="75"/>
        <end position="96"/>
    </location>
</feature>
<feature type="transmembrane region" description="Helical" evidence="8">
    <location>
        <begin position="266"/>
        <end position="288"/>
    </location>
</feature>
<organism evidence="10 11">
    <name type="scientific">Littorina saxatilis</name>
    <dbReference type="NCBI Taxonomy" id="31220"/>
    <lineage>
        <taxon>Eukaryota</taxon>
        <taxon>Metazoa</taxon>
        <taxon>Spiralia</taxon>
        <taxon>Lophotrochozoa</taxon>
        <taxon>Mollusca</taxon>
        <taxon>Gastropoda</taxon>
        <taxon>Caenogastropoda</taxon>
        <taxon>Littorinimorpha</taxon>
        <taxon>Littorinoidea</taxon>
        <taxon>Littorinidae</taxon>
        <taxon>Littorina</taxon>
    </lineage>
</organism>
<keyword evidence="3 8" id="KW-0812">Transmembrane</keyword>
<accession>A0AAN9BZR7</accession>
<dbReference type="InterPro" id="IPR052836">
    <property type="entry name" value="PRRT_domain-containing"/>
</dbReference>
<dbReference type="Proteomes" id="UP001374579">
    <property type="component" value="Unassembled WGS sequence"/>
</dbReference>
<dbReference type="Pfam" id="PF25987">
    <property type="entry name" value="PRRT3"/>
    <property type="match status" value="1"/>
</dbReference>
<feature type="domain" description="Proline-rich transmembrane protein 3/4" evidence="9">
    <location>
        <begin position="11"/>
        <end position="287"/>
    </location>
</feature>
<feature type="transmembrane region" description="Helical" evidence="8">
    <location>
        <begin position="108"/>
        <end position="128"/>
    </location>
</feature>
<keyword evidence="11" id="KW-1185">Reference proteome</keyword>
<dbReference type="InterPro" id="IPR059081">
    <property type="entry name" value="PRRT3-4"/>
</dbReference>
<protein>
    <recommendedName>
        <fullName evidence="9">Proline-rich transmembrane protein 3/4 domain-containing protein</fullName>
    </recommendedName>
</protein>
<feature type="transmembrane region" description="Helical" evidence="8">
    <location>
        <begin position="225"/>
        <end position="246"/>
    </location>
</feature>
<feature type="transmembrane region" description="Helical" evidence="8">
    <location>
        <begin position="36"/>
        <end position="55"/>
    </location>
</feature>
<evidence type="ECO:0000256" key="3">
    <source>
        <dbReference type="ARBA" id="ARBA00022692"/>
    </source>
</evidence>
<evidence type="ECO:0000313" key="11">
    <source>
        <dbReference type="Proteomes" id="UP001374579"/>
    </source>
</evidence>
<keyword evidence="2" id="KW-0597">Phosphoprotein</keyword>
<reference evidence="10 11" key="1">
    <citation type="submission" date="2024-02" db="EMBL/GenBank/DDBJ databases">
        <title>Chromosome-scale genome assembly of the rough periwinkle Littorina saxatilis.</title>
        <authorList>
            <person name="De Jode A."/>
            <person name="Faria R."/>
            <person name="Formenti G."/>
            <person name="Sims Y."/>
            <person name="Smith T.P."/>
            <person name="Tracey A."/>
            <person name="Wood J.M.D."/>
            <person name="Zagrodzka Z.B."/>
            <person name="Johannesson K."/>
            <person name="Butlin R.K."/>
            <person name="Leder E.H."/>
        </authorList>
    </citation>
    <scope>NUCLEOTIDE SEQUENCE [LARGE SCALE GENOMIC DNA]</scope>
    <source>
        <strain evidence="10">Snail1</strain>
        <tissue evidence="10">Muscle</tissue>
    </source>
</reference>
<gene>
    <name evidence="10" type="ORF">V1264_000404</name>
</gene>
<dbReference type="PANTHER" id="PTHR35578:SF7">
    <property type="entry name" value="G-PROTEIN COUPLED RECEPTORS FAMILY 1 PROFILE DOMAIN-CONTAINING PROTEIN"/>
    <property type="match status" value="1"/>
</dbReference>
<dbReference type="PANTHER" id="PTHR35578">
    <property type="entry name" value="PROLINE-RICH TRANSMEMBRANE PROTEIN 4-RELATED"/>
    <property type="match status" value="1"/>
</dbReference>
<comment type="caution">
    <text evidence="10">The sequence shown here is derived from an EMBL/GenBank/DDBJ whole genome shotgun (WGS) entry which is preliminary data.</text>
</comment>
<feature type="transmembrane region" description="Helical" evidence="8">
    <location>
        <begin position="175"/>
        <end position="198"/>
    </location>
</feature>
<evidence type="ECO:0000256" key="1">
    <source>
        <dbReference type="ARBA" id="ARBA00004141"/>
    </source>
</evidence>
<keyword evidence="6 8" id="KW-0472">Membrane</keyword>
<evidence type="ECO:0000313" key="10">
    <source>
        <dbReference type="EMBL" id="KAK7114328.1"/>
    </source>
</evidence>
<evidence type="ECO:0000256" key="4">
    <source>
        <dbReference type="ARBA" id="ARBA00022729"/>
    </source>
</evidence>
<sequence length="336" mass="37600">MATRNLASADAESWPEPQPDWDKAKSEWNEAWPVHVYFFASAYLVVSVVAGYLLLTSLARPGGSRTSMNKTTIGLNAMIITFAATRALVLFVDPYFSEGAFPFVVTRLIWSLGIPGFTASFSIMLLILLDTTKLSLAPPRFQKVGTIVAIWIVHVVVVTTTDLFMMYFGEGDVRPLLVFCHMLFVLYGALVSLGYGYVGVKMRGNLKASTQGHHEKKQDKKLRRLVVMTFLSSLVGISVSVVNVYMLFSQFGAYADVKFIQPWTFWGVHTCLRFLEVSACSLVLMLFFRSGKEGFCDRCRWWRRNISESEKAVEPSYTTTVATIGERRSTVGALQT</sequence>
<keyword evidence="4" id="KW-0732">Signal</keyword>
<feature type="region of interest" description="Disordered" evidence="7">
    <location>
        <begin position="1"/>
        <end position="22"/>
    </location>
</feature>
<evidence type="ECO:0000256" key="7">
    <source>
        <dbReference type="SAM" id="MobiDB-lite"/>
    </source>
</evidence>
<evidence type="ECO:0000256" key="8">
    <source>
        <dbReference type="SAM" id="Phobius"/>
    </source>
</evidence>
<evidence type="ECO:0000259" key="9">
    <source>
        <dbReference type="Pfam" id="PF25987"/>
    </source>
</evidence>